<dbReference type="AlphaFoldDB" id="A0AAW0GEF5"/>
<feature type="domain" description="Alpha-L-fucosidase C-terminal" evidence="9">
    <location>
        <begin position="728"/>
        <end position="807"/>
    </location>
</feature>
<dbReference type="Pfam" id="PF16757">
    <property type="entry name" value="Fucosidase_C"/>
    <property type="match status" value="1"/>
</dbReference>
<gene>
    <name evidence="10" type="ORF">QCA50_005293</name>
</gene>
<evidence type="ECO:0000256" key="2">
    <source>
        <dbReference type="ARBA" id="ARBA00007951"/>
    </source>
</evidence>
<evidence type="ECO:0000256" key="6">
    <source>
        <dbReference type="ARBA" id="ARBA00023295"/>
    </source>
</evidence>
<dbReference type="GO" id="GO:0006004">
    <property type="term" value="P:fucose metabolic process"/>
    <property type="evidence" value="ECO:0007669"/>
    <property type="project" value="InterPro"/>
</dbReference>
<dbReference type="Gene3D" id="2.60.40.1180">
    <property type="entry name" value="Golgi alpha-mannosidase II"/>
    <property type="match status" value="1"/>
</dbReference>
<sequence>MRRLIPFILSAVLSPALLQVAYCADGTSPSIQILAIDLNGEFNIKAASTGVGDTLADFDGSQRAYPVEWLPNASIFEYNGIEFNLPPFHDPKAHDSIRSDSQVIAVPNNNTLYHSFHALATSVWPPSGSADARAGNLTFEFDDGSIANKQILVGPWWSRNPFDGPIHTPFHYANPNLDGGKMVDYNVTSISYVAARIPNDRPLKSITLPVDSSFINFFAISLVGVTANTTGPVLSVQSVRSTTKWSQSDEAGSRIQQIEVTLANLSPLSAPSNASWITSPHNITLSSSNNEIETVIPGNFLRLRSNDQVVVPVGIRSAQTLSAGTKVKVQVQINGDSSAVFENQQTEFEITAGIPEWQNTDESLRTHESPDWYEDAKFGIFIHWGIYSVPAWAPTGQQYVAWYDHDLHTPPNNGSKTWVHHLETYGPNVTYDDFIANFTASKWNADDWTDFFADAGAKYFVFVTKHHDGYALFDTGNSSHRNSVLLSPKRNVLTELWDSAKNRHPELYRGAYYSLPEWYHPDFAPYGFDAWPGGAALNAFNHSCCDPFTGYVHVDDYLEGIHKPQMSTLMFEYDADILWCDIGGPSAFPQIAASWYNHAASQNRQVVMNNRCGANQSDFVTPEYATFPAVLSQKWETSEGMDPFAYAYNTDTPLDAYKNASTVLTLLSDIVSKGGNFLLGVGPKEDGTIISAMTDPLLQVGQWLKIAGESIYGTRPWFIQPEDTSTGSTNVRFTTKPDAFYIIALSRPENGVLRTSAPVPIIDGDTVHLLGGSGIELRWFIEDGMLGVEVDDNELDKLPVPIWAFKVLYHLE</sequence>
<evidence type="ECO:0000313" key="11">
    <source>
        <dbReference type="Proteomes" id="UP001385951"/>
    </source>
</evidence>
<evidence type="ECO:0000256" key="7">
    <source>
        <dbReference type="SAM" id="SignalP"/>
    </source>
</evidence>
<evidence type="ECO:0000256" key="5">
    <source>
        <dbReference type="ARBA" id="ARBA00022801"/>
    </source>
</evidence>
<keyword evidence="11" id="KW-1185">Reference proteome</keyword>
<evidence type="ECO:0000259" key="9">
    <source>
        <dbReference type="Pfam" id="PF16757"/>
    </source>
</evidence>
<evidence type="ECO:0000313" key="10">
    <source>
        <dbReference type="EMBL" id="KAK7691888.1"/>
    </source>
</evidence>
<keyword evidence="5" id="KW-0378">Hydrolase</keyword>
<dbReference type="SUPFAM" id="SSF51445">
    <property type="entry name" value="(Trans)glycosidases"/>
    <property type="match status" value="1"/>
</dbReference>
<keyword evidence="4 7" id="KW-0732">Signal</keyword>
<dbReference type="InterPro" id="IPR000933">
    <property type="entry name" value="Glyco_hydro_29"/>
</dbReference>
<evidence type="ECO:0000259" key="8">
    <source>
        <dbReference type="Pfam" id="PF01120"/>
    </source>
</evidence>
<dbReference type="InterPro" id="IPR031919">
    <property type="entry name" value="Fucosidase_C"/>
</dbReference>
<organism evidence="10 11">
    <name type="scientific">Cerrena zonata</name>
    <dbReference type="NCBI Taxonomy" id="2478898"/>
    <lineage>
        <taxon>Eukaryota</taxon>
        <taxon>Fungi</taxon>
        <taxon>Dikarya</taxon>
        <taxon>Basidiomycota</taxon>
        <taxon>Agaricomycotina</taxon>
        <taxon>Agaricomycetes</taxon>
        <taxon>Polyporales</taxon>
        <taxon>Cerrenaceae</taxon>
        <taxon>Cerrena</taxon>
    </lineage>
</organism>
<name>A0AAW0GEF5_9APHY</name>
<dbReference type="EC" id="3.2.1.51" evidence="3"/>
<dbReference type="Pfam" id="PF01120">
    <property type="entry name" value="Alpha_L_fucos"/>
    <property type="match status" value="1"/>
</dbReference>
<evidence type="ECO:0000256" key="1">
    <source>
        <dbReference type="ARBA" id="ARBA00004071"/>
    </source>
</evidence>
<feature type="domain" description="Glycoside hydrolase family 29 N-terminal" evidence="8">
    <location>
        <begin position="356"/>
        <end position="709"/>
    </location>
</feature>
<dbReference type="PANTHER" id="PTHR10030:SF37">
    <property type="entry name" value="ALPHA-L-FUCOSIDASE-RELATED"/>
    <property type="match status" value="1"/>
</dbReference>
<dbReference type="InterPro" id="IPR016286">
    <property type="entry name" value="FUC_metazoa-typ"/>
</dbReference>
<keyword evidence="6" id="KW-0326">Glycosidase</keyword>
<feature type="signal peptide" evidence="7">
    <location>
        <begin position="1"/>
        <end position="23"/>
    </location>
</feature>
<accession>A0AAW0GEF5</accession>
<dbReference type="SMART" id="SM00812">
    <property type="entry name" value="Alpha_L_fucos"/>
    <property type="match status" value="1"/>
</dbReference>
<dbReference type="GO" id="GO:0004560">
    <property type="term" value="F:alpha-L-fucosidase activity"/>
    <property type="evidence" value="ECO:0007669"/>
    <property type="project" value="UniProtKB-EC"/>
</dbReference>
<reference evidence="10 11" key="1">
    <citation type="submission" date="2022-09" db="EMBL/GenBank/DDBJ databases">
        <authorList>
            <person name="Palmer J.M."/>
        </authorList>
    </citation>
    <scope>NUCLEOTIDE SEQUENCE [LARGE SCALE GENOMIC DNA]</scope>
    <source>
        <strain evidence="10 11">DSM 7382</strain>
    </source>
</reference>
<dbReference type="PANTHER" id="PTHR10030">
    <property type="entry name" value="ALPHA-L-FUCOSIDASE"/>
    <property type="match status" value="1"/>
</dbReference>
<dbReference type="Proteomes" id="UP001385951">
    <property type="component" value="Unassembled WGS sequence"/>
</dbReference>
<comment type="caution">
    <text evidence="10">The sequence shown here is derived from an EMBL/GenBank/DDBJ whole genome shotgun (WGS) entry which is preliminary data.</text>
</comment>
<comment type="function">
    <text evidence="1">Alpha-L-fucosidase is responsible for hydrolyzing the alpha-1,6-linked fucose joined to the reducing-end N-acetylglucosamine of the carbohydrate moieties of glycoproteins.</text>
</comment>
<evidence type="ECO:0000256" key="3">
    <source>
        <dbReference type="ARBA" id="ARBA00012662"/>
    </source>
</evidence>
<dbReference type="GO" id="GO:0016139">
    <property type="term" value="P:glycoside catabolic process"/>
    <property type="evidence" value="ECO:0007669"/>
    <property type="project" value="TreeGrafter"/>
</dbReference>
<dbReference type="PRINTS" id="PR00741">
    <property type="entry name" value="GLHYDRLASE29"/>
</dbReference>
<evidence type="ECO:0000256" key="4">
    <source>
        <dbReference type="ARBA" id="ARBA00022729"/>
    </source>
</evidence>
<proteinExistence type="inferred from homology"/>
<feature type="chain" id="PRO_5043384802" description="alpha-L-fucosidase" evidence="7">
    <location>
        <begin position="24"/>
        <end position="812"/>
    </location>
</feature>
<comment type="similarity">
    <text evidence="2">Belongs to the glycosyl hydrolase 29 family.</text>
</comment>
<dbReference type="InterPro" id="IPR013780">
    <property type="entry name" value="Glyco_hydro_b"/>
</dbReference>
<dbReference type="InterPro" id="IPR017853">
    <property type="entry name" value="GH"/>
</dbReference>
<protein>
    <recommendedName>
        <fullName evidence="3">alpha-L-fucosidase</fullName>
        <ecNumber evidence="3">3.2.1.51</ecNumber>
    </recommendedName>
</protein>
<dbReference type="EMBL" id="JASBNA010000005">
    <property type="protein sequence ID" value="KAK7691888.1"/>
    <property type="molecule type" value="Genomic_DNA"/>
</dbReference>
<dbReference type="Gene3D" id="3.20.20.80">
    <property type="entry name" value="Glycosidases"/>
    <property type="match status" value="1"/>
</dbReference>
<dbReference type="InterPro" id="IPR057739">
    <property type="entry name" value="Glyco_hydro_29_N"/>
</dbReference>